<dbReference type="PANTHER" id="PTHR46832:SF1">
    <property type="entry name" value="5'-METHYLTHIOADENOSINE_S-ADENOSYLHOMOCYSTEINE NUCLEOSIDASE"/>
    <property type="match status" value="1"/>
</dbReference>
<dbReference type="AlphaFoldDB" id="U4PQB8"/>
<dbReference type="InterPro" id="IPR001789">
    <property type="entry name" value="Sig_transdc_resp-reg_receiver"/>
</dbReference>
<feature type="domain" description="Response regulatory" evidence="2">
    <location>
        <begin position="2"/>
        <end position="132"/>
    </location>
</feature>
<organism evidence="3 4">
    <name type="scientific">Agrobacterium pusense</name>
    <dbReference type="NCBI Taxonomy" id="648995"/>
    <lineage>
        <taxon>Bacteria</taxon>
        <taxon>Pseudomonadati</taxon>
        <taxon>Pseudomonadota</taxon>
        <taxon>Alphaproteobacteria</taxon>
        <taxon>Hyphomicrobiales</taxon>
        <taxon>Rhizobiaceae</taxon>
        <taxon>Rhizobium/Agrobacterium group</taxon>
        <taxon>Agrobacterium</taxon>
    </lineage>
</organism>
<dbReference type="PROSITE" id="PS50110">
    <property type="entry name" value="RESPONSE_REGULATORY"/>
    <property type="match status" value="1"/>
</dbReference>
<dbReference type="GO" id="GO:0019284">
    <property type="term" value="P:L-methionine salvage from S-adenosylmethionine"/>
    <property type="evidence" value="ECO:0007669"/>
    <property type="project" value="TreeGrafter"/>
</dbReference>
<evidence type="ECO:0000259" key="2">
    <source>
        <dbReference type="PROSITE" id="PS50110"/>
    </source>
</evidence>
<keyword evidence="1" id="KW-0597">Phosphoprotein</keyword>
<dbReference type="GO" id="GO:0008782">
    <property type="term" value="F:adenosylhomocysteine nucleosidase activity"/>
    <property type="evidence" value="ECO:0007669"/>
    <property type="project" value="TreeGrafter"/>
</dbReference>
<accession>U4PQB8</accession>
<proteinExistence type="predicted"/>
<gene>
    <name evidence="3" type="ORF">BN877_I0442</name>
</gene>
<evidence type="ECO:0000256" key="1">
    <source>
        <dbReference type="PROSITE-ProRule" id="PRU00169"/>
    </source>
</evidence>
<dbReference type="Proteomes" id="UP000016944">
    <property type="component" value="Chromosome I"/>
</dbReference>
<protein>
    <recommendedName>
        <fullName evidence="2">Response regulatory domain-containing protein</fullName>
    </recommendedName>
</protein>
<dbReference type="PATRIC" id="fig|424182.3.peg.432"/>
<dbReference type="RefSeq" id="WP_022555571.1">
    <property type="nucleotide sequence ID" value="NC_022535.1"/>
</dbReference>
<sequence length="407" mass="45309">MKILVVEDNHDKLSNILKMLSDIQGCSLDDVDDARDGASGLRLMREKQYDLLILDLVLPDRRESLPSVEGGLNLLRQVSERDIYRTPLHIIGLTADTTALSKAQPEFAANVLQVVQYDQSSKDWSERITRAIRRIQFSLESRDHSAQYDYDLAVLTALKSPELDAVLNLSWNWEVKSSNSDPTTYYVGSPRTSSGRLLRVVAATAPRMGMPASAALASKMIYQFRPRFLAMTGILAGIRGKVNFGDVVVADPAWDYGSGKRYLRDGRGGFEAAPHQVSLDAFTRSKLQRFAADQSSIDAIKRKWQGDKPSTELRVHLGPVASGAAVLEDKEMINAIIDQHRKVVGVEMETYGVFVAAEESIIPQPNCFSIKSVCDFADEEKNDNYQKFASYTSASVLSELTKDYLFE</sequence>
<feature type="modified residue" description="4-aspartylphosphate" evidence="1">
    <location>
        <position position="55"/>
    </location>
</feature>
<dbReference type="Pfam" id="PF00072">
    <property type="entry name" value="Response_reg"/>
    <property type="match status" value="1"/>
</dbReference>
<dbReference type="GO" id="GO:0009116">
    <property type="term" value="P:nucleoside metabolic process"/>
    <property type="evidence" value="ECO:0007669"/>
    <property type="project" value="InterPro"/>
</dbReference>
<dbReference type="InterPro" id="IPR000845">
    <property type="entry name" value="Nucleoside_phosphorylase_d"/>
</dbReference>
<evidence type="ECO:0000313" key="4">
    <source>
        <dbReference type="Proteomes" id="UP000016944"/>
    </source>
</evidence>
<dbReference type="EMBL" id="HG518322">
    <property type="protein sequence ID" value="CDI07357.1"/>
    <property type="molecule type" value="Genomic_DNA"/>
</dbReference>
<name>U4PQB8_9HYPH</name>
<evidence type="ECO:0000313" key="3">
    <source>
        <dbReference type="EMBL" id="CDI07357.1"/>
    </source>
</evidence>
<dbReference type="HOGENOM" id="CLU_055125_0_0_5"/>
<dbReference type="SMART" id="SM00448">
    <property type="entry name" value="REC"/>
    <property type="match status" value="1"/>
</dbReference>
<dbReference type="GO" id="GO:0008930">
    <property type="term" value="F:methylthioadenosine nucleosidase activity"/>
    <property type="evidence" value="ECO:0007669"/>
    <property type="project" value="TreeGrafter"/>
</dbReference>
<dbReference type="KEGG" id="rir:BN877_I0442"/>
<dbReference type="Gene3D" id="3.40.50.2300">
    <property type="match status" value="1"/>
</dbReference>
<dbReference type="GO" id="GO:0005829">
    <property type="term" value="C:cytosol"/>
    <property type="evidence" value="ECO:0007669"/>
    <property type="project" value="TreeGrafter"/>
</dbReference>
<dbReference type="InterPro" id="IPR011006">
    <property type="entry name" value="CheY-like_superfamily"/>
</dbReference>
<dbReference type="SUPFAM" id="SSF53167">
    <property type="entry name" value="Purine and uridine phosphorylases"/>
    <property type="match status" value="1"/>
</dbReference>
<dbReference type="PANTHER" id="PTHR46832">
    <property type="entry name" value="5'-METHYLTHIOADENOSINE/S-ADENOSYLHOMOCYSTEINE NUCLEOSIDASE"/>
    <property type="match status" value="1"/>
</dbReference>
<reference evidence="3 4" key="1">
    <citation type="journal article" date="2013" name="Genome Announc.">
        <title>Complete Genome Sequence of the Sesbania Symbiont and Rice Growth-Promoting Endophyte Rhizobium sp. Strain IRBG74.</title>
        <authorList>
            <person name="Crook M.B."/>
            <person name="Mitra S."/>
            <person name="Ane J.M."/>
            <person name="Sadowsky M.J."/>
            <person name="Gyaneshwar P."/>
        </authorList>
    </citation>
    <scope>NUCLEOTIDE SEQUENCE [LARGE SCALE GENOMIC DNA]</scope>
    <source>
        <strain evidence="3 4">IRBG74</strain>
    </source>
</reference>
<dbReference type="GO" id="GO:0000160">
    <property type="term" value="P:phosphorelay signal transduction system"/>
    <property type="evidence" value="ECO:0007669"/>
    <property type="project" value="InterPro"/>
</dbReference>
<dbReference type="SUPFAM" id="SSF52172">
    <property type="entry name" value="CheY-like"/>
    <property type="match status" value="1"/>
</dbReference>
<dbReference type="Gene3D" id="3.40.50.1580">
    <property type="entry name" value="Nucleoside phosphorylase domain"/>
    <property type="match status" value="1"/>
</dbReference>
<dbReference type="Pfam" id="PF01048">
    <property type="entry name" value="PNP_UDP_1"/>
    <property type="match status" value="1"/>
</dbReference>
<dbReference type="InterPro" id="IPR035994">
    <property type="entry name" value="Nucleoside_phosphorylase_sf"/>
</dbReference>